<evidence type="ECO:0008006" key="3">
    <source>
        <dbReference type="Google" id="ProtNLM"/>
    </source>
</evidence>
<accession>A0ABQ8T5K6</accession>
<organism evidence="1 2">
    <name type="scientific">Periplaneta americana</name>
    <name type="common">American cockroach</name>
    <name type="synonym">Blatta americana</name>
    <dbReference type="NCBI Taxonomy" id="6978"/>
    <lineage>
        <taxon>Eukaryota</taxon>
        <taxon>Metazoa</taxon>
        <taxon>Ecdysozoa</taxon>
        <taxon>Arthropoda</taxon>
        <taxon>Hexapoda</taxon>
        <taxon>Insecta</taxon>
        <taxon>Pterygota</taxon>
        <taxon>Neoptera</taxon>
        <taxon>Polyneoptera</taxon>
        <taxon>Dictyoptera</taxon>
        <taxon>Blattodea</taxon>
        <taxon>Blattoidea</taxon>
        <taxon>Blattidae</taxon>
        <taxon>Blattinae</taxon>
        <taxon>Periplaneta</taxon>
    </lineage>
</organism>
<keyword evidence="2" id="KW-1185">Reference proteome</keyword>
<protein>
    <recommendedName>
        <fullName evidence="3">BRCT domain-containing protein</fullName>
    </recommendedName>
</protein>
<comment type="caution">
    <text evidence="1">The sequence shown here is derived from an EMBL/GenBank/DDBJ whole genome shotgun (WGS) entry which is preliminary data.</text>
</comment>
<name>A0ABQ8T5K6_PERAM</name>
<dbReference type="Proteomes" id="UP001148838">
    <property type="component" value="Unassembled WGS sequence"/>
</dbReference>
<dbReference type="Gene3D" id="3.30.70.1820">
    <property type="entry name" value="L1 transposable element, RRM domain"/>
    <property type="match status" value="1"/>
</dbReference>
<gene>
    <name evidence="1" type="ORF">ANN_11173</name>
</gene>
<reference evidence="1 2" key="1">
    <citation type="journal article" date="2022" name="Allergy">
        <title>Genome assembly and annotation of Periplaneta americana reveal a comprehensive cockroach allergen profile.</title>
        <authorList>
            <person name="Wang L."/>
            <person name="Xiong Q."/>
            <person name="Saelim N."/>
            <person name="Wang L."/>
            <person name="Nong W."/>
            <person name="Wan A.T."/>
            <person name="Shi M."/>
            <person name="Liu X."/>
            <person name="Cao Q."/>
            <person name="Hui J.H.L."/>
            <person name="Sookrung N."/>
            <person name="Leung T.F."/>
            <person name="Tungtrongchitr A."/>
            <person name="Tsui S.K.W."/>
        </authorList>
    </citation>
    <scope>NUCLEOTIDE SEQUENCE [LARGE SCALE GENOMIC DNA]</scope>
    <source>
        <strain evidence="1">PWHHKU_190912</strain>
    </source>
</reference>
<sequence length="522" mass="60666">MTGALRSEKQLNVTKRGKPVAMTRDKKIEALQYKIDDLEQYQRRQCLRIFGVAEEAAEDTNKIVMVVAQGIGEDIVRSHRVGRRDNSNNRPRYIIARFVLYRKRNEVVTNKKRLKQRCQHINCIPVKSLWAYKLVADGKLRPYNMRCNLWNQYDITINNEHGTSNLSEGYQSQSPASSFRKTRSSFHTALPEERHSYHDSRIRNRRVRVPPESVNKRQRMESQKIEAKEWVGQGTAWIEMLVTLLRDLENISKDSSHTNVEVVELFDRYDKPWLHSRVRSMNARLGRALIRPNASHIDVIEVPPESVNKRQRMESQKIEAKEVCDRIIQETTYHLLDFKVVSRRNRRRRRFSAEDVSEIKLTNRFNVLETMEVDQPSLNPQQQASAEDDGRKKDTSKCWVRISDKLPGCFFRSAGLTHVTEDLVKLSSGFTKRDHIVIVGGPGNSLDRDVSYSVERDLENISKDSSHTNVEVVELFDRYDKPWLHSRSLMLAGSEFQSLGRAIVKEDEFEEVRWDGTVSIVS</sequence>
<evidence type="ECO:0000313" key="2">
    <source>
        <dbReference type="Proteomes" id="UP001148838"/>
    </source>
</evidence>
<proteinExistence type="predicted"/>
<evidence type="ECO:0000313" key="1">
    <source>
        <dbReference type="EMBL" id="KAJ4441319.1"/>
    </source>
</evidence>
<dbReference type="EMBL" id="JAJSOF020000015">
    <property type="protein sequence ID" value="KAJ4441319.1"/>
    <property type="molecule type" value="Genomic_DNA"/>
</dbReference>